<evidence type="ECO:0000313" key="1">
    <source>
        <dbReference type="EMBL" id="GFS46201.1"/>
    </source>
</evidence>
<name>A0A8X6JYP9_9ARAC</name>
<keyword evidence="2" id="KW-1185">Reference proteome</keyword>
<dbReference type="Proteomes" id="UP000886998">
    <property type="component" value="Unassembled WGS sequence"/>
</dbReference>
<protein>
    <submittedName>
        <fullName evidence="1">Uncharacterized protein</fullName>
    </submittedName>
</protein>
<organism evidence="1 2">
    <name type="scientific">Trichonephila inaurata madagascariensis</name>
    <dbReference type="NCBI Taxonomy" id="2747483"/>
    <lineage>
        <taxon>Eukaryota</taxon>
        <taxon>Metazoa</taxon>
        <taxon>Ecdysozoa</taxon>
        <taxon>Arthropoda</taxon>
        <taxon>Chelicerata</taxon>
        <taxon>Arachnida</taxon>
        <taxon>Araneae</taxon>
        <taxon>Araneomorphae</taxon>
        <taxon>Entelegynae</taxon>
        <taxon>Araneoidea</taxon>
        <taxon>Nephilidae</taxon>
        <taxon>Trichonephila</taxon>
        <taxon>Trichonephila inaurata</taxon>
    </lineage>
</organism>
<proteinExistence type="predicted"/>
<dbReference type="AlphaFoldDB" id="A0A8X6JYP9"/>
<comment type="caution">
    <text evidence="1">The sequence shown here is derived from an EMBL/GenBank/DDBJ whole genome shotgun (WGS) entry which is preliminary data.</text>
</comment>
<evidence type="ECO:0000313" key="2">
    <source>
        <dbReference type="Proteomes" id="UP000886998"/>
    </source>
</evidence>
<sequence length="115" mass="13037">MRFYGTQKSVEVKGFTGKGLTCAPDHTSDAKVHRSHNCRYRFAVYKGSSVSMDVENAQKSAKSEVRSRATGRRVFVHAEIWQRHPAAAARRWSSSPFFRRATTLCRHLESRCCSA</sequence>
<reference evidence="1" key="1">
    <citation type="submission" date="2020-08" db="EMBL/GenBank/DDBJ databases">
        <title>Multicomponent nature underlies the extraordinary mechanical properties of spider dragline silk.</title>
        <authorList>
            <person name="Kono N."/>
            <person name="Nakamura H."/>
            <person name="Mori M."/>
            <person name="Yoshida Y."/>
            <person name="Ohtoshi R."/>
            <person name="Malay A.D."/>
            <person name="Moran D.A.P."/>
            <person name="Tomita M."/>
            <person name="Numata K."/>
            <person name="Arakawa K."/>
        </authorList>
    </citation>
    <scope>NUCLEOTIDE SEQUENCE</scope>
</reference>
<dbReference type="EMBL" id="BMAV01025966">
    <property type="protein sequence ID" value="GFS46201.1"/>
    <property type="molecule type" value="Genomic_DNA"/>
</dbReference>
<accession>A0A8X6JYP9</accession>
<gene>
    <name evidence="1" type="ORF">TNIN_493921</name>
</gene>